<name>I4ITD2_MICAE</name>
<dbReference type="EMBL" id="CAIQ01000262">
    <property type="protein sequence ID" value="CCI37556.1"/>
    <property type="molecule type" value="Genomic_DNA"/>
</dbReference>
<organism evidence="1 2">
    <name type="scientific">Microcystis aeruginosa PCC 9701</name>
    <dbReference type="NCBI Taxonomy" id="721123"/>
    <lineage>
        <taxon>Bacteria</taxon>
        <taxon>Bacillati</taxon>
        <taxon>Cyanobacteriota</taxon>
        <taxon>Cyanophyceae</taxon>
        <taxon>Oscillatoriophycideae</taxon>
        <taxon>Chroococcales</taxon>
        <taxon>Microcystaceae</taxon>
        <taxon>Microcystis</taxon>
    </lineage>
</organism>
<accession>I4ITD2</accession>
<comment type="caution">
    <text evidence="1">The sequence shown here is derived from an EMBL/GenBank/DDBJ whole genome shotgun (WGS) entry which is preliminary data.</text>
</comment>
<dbReference type="AlphaFoldDB" id="I4ITD2"/>
<gene>
    <name evidence="1" type="ORF">MICAK_3340038</name>
</gene>
<reference evidence="1 2" key="1">
    <citation type="submission" date="2012-04" db="EMBL/GenBank/DDBJ databases">
        <authorList>
            <person name="Genoscope - CEA"/>
        </authorList>
    </citation>
    <scope>NUCLEOTIDE SEQUENCE [LARGE SCALE GENOMIC DNA]</scope>
    <source>
        <strain evidence="1 2">9701</strain>
    </source>
</reference>
<evidence type="ECO:0000313" key="2">
    <source>
        <dbReference type="Proteomes" id="UP000004047"/>
    </source>
</evidence>
<dbReference type="Proteomes" id="UP000004047">
    <property type="component" value="Unassembled WGS sequence"/>
</dbReference>
<evidence type="ECO:0008006" key="3">
    <source>
        <dbReference type="Google" id="ProtNLM"/>
    </source>
</evidence>
<sequence>MPNLNLIESLGKFVKKKCLYGKYYKNFSDFSSTIYECLNDAHLKHKKELDSLLTLGFQKFNKSQIMNG</sequence>
<dbReference type="HOGENOM" id="CLU_2789249_0_0_3"/>
<evidence type="ECO:0000313" key="1">
    <source>
        <dbReference type="EMBL" id="CCI37556.1"/>
    </source>
</evidence>
<proteinExistence type="predicted"/>
<protein>
    <recommendedName>
        <fullName evidence="3">Transposase</fullName>
    </recommendedName>
</protein>